<dbReference type="GO" id="GO:0031177">
    <property type="term" value="F:phosphopantetheine binding"/>
    <property type="evidence" value="ECO:0007669"/>
    <property type="project" value="InterPro"/>
</dbReference>
<name>A0A561VIP1_ACTTI</name>
<dbReference type="PROSITE" id="PS51257">
    <property type="entry name" value="PROKAR_LIPOPROTEIN"/>
    <property type="match status" value="1"/>
</dbReference>
<dbReference type="GO" id="GO:0008610">
    <property type="term" value="P:lipid biosynthetic process"/>
    <property type="evidence" value="ECO:0007669"/>
    <property type="project" value="UniProtKB-ARBA"/>
</dbReference>
<dbReference type="GO" id="GO:0009366">
    <property type="term" value="C:enterobactin synthetase complex"/>
    <property type="evidence" value="ECO:0007669"/>
    <property type="project" value="TreeGrafter"/>
</dbReference>
<dbReference type="SUPFAM" id="SSF47336">
    <property type="entry name" value="ACP-like"/>
    <property type="match status" value="1"/>
</dbReference>
<dbReference type="InterPro" id="IPR023213">
    <property type="entry name" value="CAT-like_dom_sf"/>
</dbReference>
<dbReference type="Proteomes" id="UP000320239">
    <property type="component" value="Unassembled WGS sequence"/>
</dbReference>
<dbReference type="InterPro" id="IPR036736">
    <property type="entry name" value="ACP-like_sf"/>
</dbReference>
<dbReference type="InterPro" id="IPR020806">
    <property type="entry name" value="PKS_PP-bd"/>
</dbReference>
<reference evidence="5 6" key="1">
    <citation type="submission" date="2019-06" db="EMBL/GenBank/DDBJ databases">
        <title>Sequencing the genomes of 1000 actinobacteria strains.</title>
        <authorList>
            <person name="Klenk H.-P."/>
        </authorList>
    </citation>
    <scope>NUCLEOTIDE SEQUENCE [LARGE SCALE GENOMIC DNA]</scope>
    <source>
        <strain evidence="5 6">DSM 43866</strain>
    </source>
</reference>
<feature type="domain" description="Carrier" evidence="4">
    <location>
        <begin position="6"/>
        <end position="80"/>
    </location>
</feature>
<dbReference type="SUPFAM" id="SSF52777">
    <property type="entry name" value="CoA-dependent acyltransferases"/>
    <property type="match status" value="2"/>
</dbReference>
<proteinExistence type="predicted"/>
<dbReference type="Pfam" id="PF00668">
    <property type="entry name" value="Condensation"/>
    <property type="match status" value="1"/>
</dbReference>
<evidence type="ECO:0000313" key="6">
    <source>
        <dbReference type="Proteomes" id="UP000320239"/>
    </source>
</evidence>
<dbReference type="PROSITE" id="PS50075">
    <property type="entry name" value="CARRIER"/>
    <property type="match status" value="1"/>
</dbReference>
<dbReference type="Gene3D" id="3.30.559.10">
    <property type="entry name" value="Chloramphenicol acetyltransferase-like domain"/>
    <property type="match status" value="1"/>
</dbReference>
<keyword evidence="3" id="KW-0597">Phosphoprotein</keyword>
<dbReference type="SMART" id="SM00823">
    <property type="entry name" value="PKS_PP"/>
    <property type="match status" value="1"/>
</dbReference>
<keyword evidence="6" id="KW-1185">Reference proteome</keyword>
<accession>A0A561VIP1</accession>
<evidence type="ECO:0000259" key="4">
    <source>
        <dbReference type="PROSITE" id="PS50075"/>
    </source>
</evidence>
<dbReference type="RefSeq" id="WP_122978167.1">
    <property type="nucleotide sequence ID" value="NZ_BOMX01000134.1"/>
</dbReference>
<evidence type="ECO:0000256" key="2">
    <source>
        <dbReference type="ARBA" id="ARBA00022450"/>
    </source>
</evidence>
<organism evidence="5 6">
    <name type="scientific">Actinoplanes teichomyceticus</name>
    <dbReference type="NCBI Taxonomy" id="1867"/>
    <lineage>
        <taxon>Bacteria</taxon>
        <taxon>Bacillati</taxon>
        <taxon>Actinomycetota</taxon>
        <taxon>Actinomycetes</taxon>
        <taxon>Micromonosporales</taxon>
        <taxon>Micromonosporaceae</taxon>
        <taxon>Actinoplanes</taxon>
    </lineage>
</organism>
<keyword evidence="2" id="KW-0596">Phosphopantetheine</keyword>
<dbReference type="PANTHER" id="PTHR45527:SF1">
    <property type="entry name" value="FATTY ACID SYNTHASE"/>
    <property type="match status" value="1"/>
</dbReference>
<dbReference type="GO" id="GO:0047527">
    <property type="term" value="F:2,3-dihydroxybenzoate-serine ligase activity"/>
    <property type="evidence" value="ECO:0007669"/>
    <property type="project" value="TreeGrafter"/>
</dbReference>
<dbReference type="Pfam" id="PF00550">
    <property type="entry name" value="PP-binding"/>
    <property type="match status" value="1"/>
</dbReference>
<dbReference type="GO" id="GO:0009239">
    <property type="term" value="P:enterobactin biosynthetic process"/>
    <property type="evidence" value="ECO:0007669"/>
    <property type="project" value="TreeGrafter"/>
</dbReference>
<dbReference type="AlphaFoldDB" id="A0A561VIP1"/>
<dbReference type="InterPro" id="IPR006162">
    <property type="entry name" value="Ppantetheine_attach_site"/>
</dbReference>
<dbReference type="EMBL" id="VIWY01000006">
    <property type="protein sequence ID" value="TWG11457.1"/>
    <property type="molecule type" value="Genomic_DNA"/>
</dbReference>
<evidence type="ECO:0000256" key="3">
    <source>
        <dbReference type="ARBA" id="ARBA00022553"/>
    </source>
</evidence>
<comment type="caution">
    <text evidence="5">The sequence shown here is derived from an EMBL/GenBank/DDBJ whole genome shotgun (WGS) entry which is preliminary data.</text>
</comment>
<comment type="cofactor">
    <cofactor evidence="1">
        <name>pantetheine 4'-phosphate</name>
        <dbReference type="ChEBI" id="CHEBI:47942"/>
    </cofactor>
</comment>
<dbReference type="PROSITE" id="PS00012">
    <property type="entry name" value="PHOSPHOPANTETHEINE"/>
    <property type="match status" value="1"/>
</dbReference>
<dbReference type="GO" id="GO:0005829">
    <property type="term" value="C:cytosol"/>
    <property type="evidence" value="ECO:0007669"/>
    <property type="project" value="TreeGrafter"/>
</dbReference>
<dbReference type="Gene3D" id="1.10.1200.10">
    <property type="entry name" value="ACP-like"/>
    <property type="match status" value="1"/>
</dbReference>
<dbReference type="Gene3D" id="3.30.559.30">
    <property type="entry name" value="Nonribosomal peptide synthetase, condensation domain"/>
    <property type="match status" value="1"/>
</dbReference>
<evidence type="ECO:0000313" key="5">
    <source>
        <dbReference type="EMBL" id="TWG11457.1"/>
    </source>
</evidence>
<sequence length="526" mass="56783">MTVDEHRMPAVLATIAQIWAALLGSCPERDSSFFEAGGDSLTAVRLLARIRRELGIELTLTDIITHPQLATLAALAERRRAVADAPADPEPVITAAGRHPVNANQAARLMRARRALAAGTGGWNTTTSVIAAGYRIEGDLDQAALSAAVATVAGRHDGLRTAFSPDDFTQWVVPGAVVRLQTVAAGGPPLGELATRPFDLGAGVLARFLLRRVGPREHEFWFGVEHLVADRAAVRILLEEISQVYRAAVTGASPPGLPEPLPNHAVGYLEDRYCASAAGRRAYDWWARYAGDRPLWPALDYPGSRQPRGDEWEHGVTHRVEIEPDVVAGLAAHARQDGSLWLLVSLAALIGAVAERTGADRVPVLVPIGNRQLPGTESVVSFLTTNLALDVPGLREAEPLDALKQVRELLVDALTHAAYPAQRLIRELTPQDWGHPRRHPILYLDLDSTVACDLELAGCTVTDLPEPDGAVGLGIWIWMRAAAGGMRFTLRHPRGYLPPEESAELAQAIRRGIVRLAGALSRGEHR</sequence>
<gene>
    <name evidence="5" type="ORF">FHX34_106187</name>
</gene>
<evidence type="ECO:0000256" key="1">
    <source>
        <dbReference type="ARBA" id="ARBA00001957"/>
    </source>
</evidence>
<dbReference type="OrthoDB" id="4237505at2"/>
<dbReference type="GO" id="GO:0043041">
    <property type="term" value="P:amino acid activation for nonribosomal peptide biosynthetic process"/>
    <property type="evidence" value="ECO:0007669"/>
    <property type="project" value="TreeGrafter"/>
</dbReference>
<dbReference type="InterPro" id="IPR001242">
    <property type="entry name" value="Condensation_dom"/>
</dbReference>
<protein>
    <submittedName>
        <fullName evidence="5">Phosphopantetheine binding protein</fullName>
    </submittedName>
</protein>
<dbReference type="PANTHER" id="PTHR45527">
    <property type="entry name" value="NONRIBOSOMAL PEPTIDE SYNTHETASE"/>
    <property type="match status" value="1"/>
</dbReference>
<dbReference type="InterPro" id="IPR009081">
    <property type="entry name" value="PP-bd_ACP"/>
</dbReference>